<keyword evidence="3" id="KW-1185">Reference proteome</keyword>
<dbReference type="EMBL" id="CAJVPQ010001179">
    <property type="protein sequence ID" value="CAG8536614.1"/>
    <property type="molecule type" value="Genomic_DNA"/>
</dbReference>
<evidence type="ECO:0000313" key="2">
    <source>
        <dbReference type="EMBL" id="CAG8536614.1"/>
    </source>
</evidence>
<feature type="signal peptide" evidence="1">
    <location>
        <begin position="1"/>
        <end position="19"/>
    </location>
</feature>
<evidence type="ECO:0000313" key="3">
    <source>
        <dbReference type="Proteomes" id="UP000789570"/>
    </source>
</evidence>
<organism evidence="2 3">
    <name type="scientific">Funneliformis caledonium</name>
    <dbReference type="NCBI Taxonomy" id="1117310"/>
    <lineage>
        <taxon>Eukaryota</taxon>
        <taxon>Fungi</taxon>
        <taxon>Fungi incertae sedis</taxon>
        <taxon>Mucoromycota</taxon>
        <taxon>Glomeromycotina</taxon>
        <taxon>Glomeromycetes</taxon>
        <taxon>Glomerales</taxon>
        <taxon>Glomeraceae</taxon>
        <taxon>Funneliformis</taxon>
    </lineage>
</organism>
<reference evidence="2" key="1">
    <citation type="submission" date="2021-06" db="EMBL/GenBank/DDBJ databases">
        <authorList>
            <person name="Kallberg Y."/>
            <person name="Tangrot J."/>
            <person name="Rosling A."/>
        </authorList>
    </citation>
    <scope>NUCLEOTIDE SEQUENCE</scope>
    <source>
        <strain evidence="2">UK204</strain>
    </source>
</reference>
<dbReference type="Proteomes" id="UP000789570">
    <property type="component" value="Unassembled WGS sequence"/>
</dbReference>
<feature type="chain" id="PRO_5040243245" evidence="1">
    <location>
        <begin position="20"/>
        <end position="46"/>
    </location>
</feature>
<keyword evidence="1" id="KW-0732">Signal</keyword>
<protein>
    <submittedName>
        <fullName evidence="2">7719_t:CDS:1</fullName>
    </submittedName>
</protein>
<dbReference type="AlphaFoldDB" id="A0A9N9AL22"/>
<comment type="caution">
    <text evidence="2">The sequence shown here is derived from an EMBL/GenBank/DDBJ whole genome shotgun (WGS) entry which is preliminary data.</text>
</comment>
<name>A0A9N9AL22_9GLOM</name>
<proteinExistence type="predicted"/>
<sequence>MSTPTVLIICVCIISKACAMAPLLQNLGREGSFINCIGCRENCAKR</sequence>
<accession>A0A9N9AL22</accession>
<gene>
    <name evidence="2" type="ORF">FCALED_LOCUS5436</name>
</gene>
<evidence type="ECO:0000256" key="1">
    <source>
        <dbReference type="SAM" id="SignalP"/>
    </source>
</evidence>